<dbReference type="Proteomes" id="UP000634136">
    <property type="component" value="Unassembled WGS sequence"/>
</dbReference>
<proteinExistence type="predicted"/>
<reference evidence="1" key="1">
    <citation type="submission" date="2020-09" db="EMBL/GenBank/DDBJ databases">
        <title>Genome-Enabled Discovery of Anthraquinone Biosynthesis in Senna tora.</title>
        <authorList>
            <person name="Kang S.-H."/>
            <person name="Pandey R.P."/>
            <person name="Lee C.-M."/>
            <person name="Sim J.-S."/>
            <person name="Jeong J.-T."/>
            <person name="Choi B.-S."/>
            <person name="Jung M."/>
            <person name="Ginzburg D."/>
            <person name="Zhao K."/>
            <person name="Won S.Y."/>
            <person name="Oh T.-J."/>
            <person name="Yu Y."/>
            <person name="Kim N.-H."/>
            <person name="Lee O.R."/>
            <person name="Lee T.-H."/>
            <person name="Bashyal P."/>
            <person name="Kim T.-S."/>
            <person name="Lee W.-H."/>
            <person name="Kawkins C."/>
            <person name="Kim C.-K."/>
            <person name="Kim J.S."/>
            <person name="Ahn B.O."/>
            <person name="Rhee S.Y."/>
            <person name="Sohng J.K."/>
        </authorList>
    </citation>
    <scope>NUCLEOTIDE SEQUENCE</scope>
    <source>
        <tissue evidence="1">Leaf</tissue>
    </source>
</reference>
<name>A0A834WPJ1_9FABA</name>
<dbReference type="AlphaFoldDB" id="A0A834WPJ1"/>
<keyword evidence="2" id="KW-1185">Reference proteome</keyword>
<protein>
    <submittedName>
        <fullName evidence="1">Oxysterol-binding protein-related protein 1C</fullName>
    </submittedName>
</protein>
<sequence length="199" mass="22563">MHYQTKRCKCNYFKQKSLDHNANKGIKEGGKRLNWCEYFKQWTVLIKHMEAVLASKQRNLEMDFSNGLPLMIRRGIVGARDPSHGFFADNLGPLLGFVIDNDLIGPVNFIVRHNTILKHEPSRPPAFAVIDPFVKYPRDSVPNQVINLHVHHHRLLLLSLTQPSIFAVAVIGWAANQIGSNGRGGGGRRRRRHSEVGED</sequence>
<gene>
    <name evidence="1" type="ORF">G2W53_012200</name>
</gene>
<evidence type="ECO:0000313" key="1">
    <source>
        <dbReference type="EMBL" id="KAF7829867.1"/>
    </source>
</evidence>
<organism evidence="1 2">
    <name type="scientific">Senna tora</name>
    <dbReference type="NCBI Taxonomy" id="362788"/>
    <lineage>
        <taxon>Eukaryota</taxon>
        <taxon>Viridiplantae</taxon>
        <taxon>Streptophyta</taxon>
        <taxon>Embryophyta</taxon>
        <taxon>Tracheophyta</taxon>
        <taxon>Spermatophyta</taxon>
        <taxon>Magnoliopsida</taxon>
        <taxon>eudicotyledons</taxon>
        <taxon>Gunneridae</taxon>
        <taxon>Pentapetalae</taxon>
        <taxon>rosids</taxon>
        <taxon>fabids</taxon>
        <taxon>Fabales</taxon>
        <taxon>Fabaceae</taxon>
        <taxon>Caesalpinioideae</taxon>
        <taxon>Cassia clade</taxon>
        <taxon>Senna</taxon>
    </lineage>
</organism>
<evidence type="ECO:0000313" key="2">
    <source>
        <dbReference type="Proteomes" id="UP000634136"/>
    </source>
</evidence>
<dbReference type="EMBL" id="JAAIUW010000005">
    <property type="protein sequence ID" value="KAF7829867.1"/>
    <property type="molecule type" value="Genomic_DNA"/>
</dbReference>
<comment type="caution">
    <text evidence="1">The sequence shown here is derived from an EMBL/GenBank/DDBJ whole genome shotgun (WGS) entry which is preliminary data.</text>
</comment>
<accession>A0A834WPJ1</accession>